<dbReference type="InterPro" id="IPR013324">
    <property type="entry name" value="RNA_pol_sigma_r3/r4-like"/>
</dbReference>
<gene>
    <name evidence="10" type="ORF">ACFP4F_23565</name>
</gene>
<accession>A0ABW1MS19</accession>
<name>A0ABW1MS19_9ACTN</name>
<dbReference type="RefSeq" id="WP_245659461.1">
    <property type="nucleotide sequence ID" value="NZ_JBHSPX010000007.1"/>
</dbReference>
<feature type="compositionally biased region" description="Basic residues" evidence="7">
    <location>
        <begin position="1"/>
        <end position="11"/>
    </location>
</feature>
<feature type="domain" description="RNA polymerase sigma factor 70 region 4 type 2" evidence="9">
    <location>
        <begin position="138"/>
        <end position="189"/>
    </location>
</feature>
<feature type="domain" description="RNA polymerase sigma-70 region 2" evidence="8">
    <location>
        <begin position="44"/>
        <end position="110"/>
    </location>
</feature>
<keyword evidence="2 6" id="KW-0805">Transcription regulation</keyword>
<evidence type="ECO:0000259" key="9">
    <source>
        <dbReference type="Pfam" id="PF08281"/>
    </source>
</evidence>
<dbReference type="SUPFAM" id="SSF88946">
    <property type="entry name" value="Sigma2 domain of RNA polymerase sigma factors"/>
    <property type="match status" value="1"/>
</dbReference>
<dbReference type="CDD" id="cd06171">
    <property type="entry name" value="Sigma70_r4"/>
    <property type="match status" value="1"/>
</dbReference>
<evidence type="ECO:0000256" key="6">
    <source>
        <dbReference type="RuleBase" id="RU000716"/>
    </source>
</evidence>
<dbReference type="PANTHER" id="PTHR43133:SF52">
    <property type="entry name" value="ECF RNA POLYMERASE SIGMA FACTOR SIGL"/>
    <property type="match status" value="1"/>
</dbReference>
<evidence type="ECO:0000256" key="7">
    <source>
        <dbReference type="SAM" id="MobiDB-lite"/>
    </source>
</evidence>
<evidence type="ECO:0000313" key="11">
    <source>
        <dbReference type="Proteomes" id="UP001596139"/>
    </source>
</evidence>
<dbReference type="Proteomes" id="UP001596139">
    <property type="component" value="Unassembled WGS sequence"/>
</dbReference>
<dbReference type="InterPro" id="IPR007627">
    <property type="entry name" value="RNA_pol_sigma70_r2"/>
</dbReference>
<evidence type="ECO:0000256" key="2">
    <source>
        <dbReference type="ARBA" id="ARBA00023015"/>
    </source>
</evidence>
<dbReference type="InterPro" id="IPR013249">
    <property type="entry name" value="RNA_pol_sigma70_r4_t2"/>
</dbReference>
<dbReference type="Gene3D" id="1.10.1740.10">
    <property type="match status" value="1"/>
</dbReference>
<dbReference type="NCBIfam" id="TIGR02937">
    <property type="entry name" value="sigma70-ECF"/>
    <property type="match status" value="1"/>
</dbReference>
<proteinExistence type="inferred from homology"/>
<evidence type="ECO:0000256" key="4">
    <source>
        <dbReference type="ARBA" id="ARBA00023125"/>
    </source>
</evidence>
<keyword evidence="5 6" id="KW-0804">Transcription</keyword>
<dbReference type="SUPFAM" id="SSF88659">
    <property type="entry name" value="Sigma3 and sigma4 domains of RNA polymerase sigma factors"/>
    <property type="match status" value="1"/>
</dbReference>
<evidence type="ECO:0000313" key="10">
    <source>
        <dbReference type="EMBL" id="MFC6065502.1"/>
    </source>
</evidence>
<dbReference type="InterPro" id="IPR036388">
    <property type="entry name" value="WH-like_DNA-bd_sf"/>
</dbReference>
<dbReference type="InterPro" id="IPR039425">
    <property type="entry name" value="RNA_pol_sigma-70-like"/>
</dbReference>
<protein>
    <recommendedName>
        <fullName evidence="6">RNA polymerase sigma factor</fullName>
    </recommendedName>
</protein>
<comment type="similarity">
    <text evidence="1 6">Belongs to the sigma-70 factor family. ECF subfamily.</text>
</comment>
<dbReference type="PANTHER" id="PTHR43133">
    <property type="entry name" value="RNA POLYMERASE ECF-TYPE SIGMA FACTO"/>
    <property type="match status" value="1"/>
</dbReference>
<evidence type="ECO:0000259" key="8">
    <source>
        <dbReference type="Pfam" id="PF04542"/>
    </source>
</evidence>
<dbReference type="EMBL" id="JBHSPX010000007">
    <property type="protein sequence ID" value="MFC6065502.1"/>
    <property type="molecule type" value="Genomic_DNA"/>
</dbReference>
<dbReference type="InterPro" id="IPR013325">
    <property type="entry name" value="RNA_pol_sigma_r2"/>
</dbReference>
<organism evidence="10 11">
    <name type="scientific">Streptomyces ochraceiscleroticus</name>
    <dbReference type="NCBI Taxonomy" id="47761"/>
    <lineage>
        <taxon>Bacteria</taxon>
        <taxon>Bacillati</taxon>
        <taxon>Actinomycetota</taxon>
        <taxon>Actinomycetes</taxon>
        <taxon>Kitasatosporales</taxon>
        <taxon>Streptomycetaceae</taxon>
        <taxon>Streptomyces</taxon>
    </lineage>
</organism>
<reference evidence="11" key="1">
    <citation type="journal article" date="2019" name="Int. J. Syst. Evol. Microbiol.">
        <title>The Global Catalogue of Microorganisms (GCM) 10K type strain sequencing project: providing services to taxonomists for standard genome sequencing and annotation.</title>
        <authorList>
            <consortium name="The Broad Institute Genomics Platform"/>
            <consortium name="The Broad Institute Genome Sequencing Center for Infectious Disease"/>
            <person name="Wu L."/>
            <person name="Ma J."/>
        </authorList>
    </citation>
    <scope>NUCLEOTIDE SEQUENCE [LARGE SCALE GENOMIC DNA]</scope>
    <source>
        <strain evidence="11">CGMCC 1.15180</strain>
    </source>
</reference>
<dbReference type="PROSITE" id="PS01063">
    <property type="entry name" value="SIGMA70_ECF"/>
    <property type="match status" value="1"/>
</dbReference>
<dbReference type="InterPro" id="IPR000838">
    <property type="entry name" value="RNA_pol_sigma70_ECF_CS"/>
</dbReference>
<comment type="caution">
    <text evidence="10">The sequence shown here is derived from an EMBL/GenBank/DDBJ whole genome shotgun (WGS) entry which is preliminary data.</text>
</comment>
<evidence type="ECO:0000256" key="1">
    <source>
        <dbReference type="ARBA" id="ARBA00010641"/>
    </source>
</evidence>
<evidence type="ECO:0000256" key="5">
    <source>
        <dbReference type="ARBA" id="ARBA00023163"/>
    </source>
</evidence>
<dbReference type="InterPro" id="IPR014284">
    <property type="entry name" value="RNA_pol_sigma-70_dom"/>
</dbReference>
<dbReference type="Pfam" id="PF04542">
    <property type="entry name" value="Sigma70_r2"/>
    <property type="match status" value="1"/>
</dbReference>
<keyword evidence="4 6" id="KW-0238">DNA-binding</keyword>
<feature type="region of interest" description="Disordered" evidence="7">
    <location>
        <begin position="1"/>
        <end position="32"/>
    </location>
</feature>
<dbReference type="Pfam" id="PF08281">
    <property type="entry name" value="Sigma70_r4_2"/>
    <property type="match status" value="1"/>
</dbReference>
<keyword evidence="3 6" id="KW-0731">Sigma factor</keyword>
<dbReference type="Gene3D" id="1.10.10.10">
    <property type="entry name" value="Winged helix-like DNA-binding domain superfamily/Winged helix DNA-binding domain"/>
    <property type="match status" value="1"/>
</dbReference>
<keyword evidence="11" id="KW-1185">Reference proteome</keyword>
<sequence length="202" mass="22523">MGGLLRRVRRRGTADAPGAKPAAGNGHAPAEETLAGEADVRIAYHRYGGELYGFALNALGDHQLAEDVVQETFIRAWRAADGFDAARATLRTWLFAIARNAVVDAVRRRSVRDRADRREQREPEPVRTDVFDHLLTRIELDEALLRLSDDQRQAVVEVYFLGRTCADLAAELGIPAATMRSRLYYGVRALRSILEENGWLAP</sequence>
<evidence type="ECO:0000256" key="3">
    <source>
        <dbReference type="ARBA" id="ARBA00023082"/>
    </source>
</evidence>